<evidence type="ECO:0000259" key="14">
    <source>
        <dbReference type="Pfam" id="PF13193"/>
    </source>
</evidence>
<evidence type="ECO:0000256" key="9">
    <source>
        <dbReference type="ARBA" id="ARBA00034223"/>
    </source>
</evidence>
<dbReference type="InterPro" id="IPR000873">
    <property type="entry name" value="AMP-dep_synth/lig_dom"/>
</dbReference>
<dbReference type="EMBL" id="CM029053">
    <property type="protein sequence ID" value="KAG2554984.1"/>
    <property type="molecule type" value="Genomic_DNA"/>
</dbReference>
<keyword evidence="4" id="KW-0436">Ligase</keyword>
<evidence type="ECO:0000313" key="16">
    <source>
        <dbReference type="Proteomes" id="UP000823388"/>
    </source>
</evidence>
<dbReference type="GO" id="GO:0005524">
    <property type="term" value="F:ATP binding"/>
    <property type="evidence" value="ECO:0007669"/>
    <property type="project" value="UniProtKB-KW"/>
</dbReference>
<keyword evidence="6" id="KW-0067">ATP-binding</keyword>
<dbReference type="GO" id="GO:0016207">
    <property type="term" value="F:4-coumarate-CoA ligase activity"/>
    <property type="evidence" value="ECO:0007669"/>
    <property type="project" value="UniProtKB-EC"/>
</dbReference>
<comment type="caution">
    <text evidence="15">The sequence shown here is derived from an EMBL/GenBank/DDBJ whole genome shotgun (WGS) entry which is preliminary data.</text>
</comment>
<gene>
    <name evidence="15" type="ORF">PVAP13_9KG573400</name>
</gene>
<evidence type="ECO:0000256" key="4">
    <source>
        <dbReference type="ARBA" id="ARBA00022598"/>
    </source>
</evidence>
<proteinExistence type="inferred from homology"/>
<dbReference type="GO" id="GO:0106290">
    <property type="term" value="F:trans-cinnamate-CoA ligase activity"/>
    <property type="evidence" value="ECO:0007669"/>
    <property type="project" value="UniProtKB-ARBA"/>
</dbReference>
<dbReference type="GO" id="GO:0005777">
    <property type="term" value="C:peroxisome"/>
    <property type="evidence" value="ECO:0007669"/>
    <property type="project" value="TreeGrafter"/>
</dbReference>
<evidence type="ECO:0000259" key="13">
    <source>
        <dbReference type="Pfam" id="PF00501"/>
    </source>
</evidence>
<evidence type="ECO:0000256" key="10">
    <source>
        <dbReference type="ARBA" id="ARBA00034252"/>
    </source>
</evidence>
<comment type="catalytic activity">
    <reaction evidence="9">
        <text>(E)-4-coumaroyl-AMP + CoA = (E)-4-coumaroyl-CoA + AMP + H(+)</text>
        <dbReference type="Rhea" id="RHEA:72423"/>
        <dbReference type="ChEBI" id="CHEBI:15378"/>
        <dbReference type="ChEBI" id="CHEBI:57287"/>
        <dbReference type="ChEBI" id="CHEBI:85008"/>
        <dbReference type="ChEBI" id="CHEBI:192348"/>
        <dbReference type="ChEBI" id="CHEBI:456215"/>
    </reaction>
    <physiologicalReaction direction="left-to-right" evidence="9">
        <dbReference type="Rhea" id="RHEA:72424"/>
    </physiologicalReaction>
</comment>
<sequence>MSPGRGGGLLRPCHCHARQVRPSRETPADAPTTSTAQHSRAEQSRGGLERGATTRDQESQQADRARSIHPIPPIAMAPPPPVDPRSGYCAATRSFRSKRADVPLPADRDLDVVTFLASRRHAGTVALVDAATGRRVTFADLWRAVAGAATALAAPPLSLRKGQAALILSPNSVHFPVAALAAMSLGAVLTTANPLNTPAEIAKQVADARPVLAFTTRDLLPKLPAAGLRVVLLELERLPSDPAAVVATIGEISATTPDPARRRERVTQDDPATLLYSSGTTGPSKGVVATHRSLISMVQIIITRFRLESSDRTEAFLCTVPMFHVYGLVAFATGLLGCGATIVVLSKYELPEMLRAINEYGVTYLPLVPPILVAMVAHPKPLPLGQLRKVLSGGAPLSKEIIEGFRDKYPQVEILQGYGLTESTAIGASTDSAEESRRYGTAGLLSPNTEAKIVDPDTGEALPVNRTGELWFRGPYVMKGYFKNTEATQSTLTPDGWLKTGDLCYIDEDGYLFVVDRLKELIKYKGYQVPPAELEALLLTHPEIADVAVIPFPDREVGQFPMAYVVRKKGSNLSDREVMEFVAKQVAPYKKVRKVAFVTEIPKNASGKILRKDLIKLATSKL</sequence>
<dbReference type="PANTHER" id="PTHR24096">
    <property type="entry name" value="LONG-CHAIN-FATTY-ACID--COA LIGASE"/>
    <property type="match status" value="1"/>
</dbReference>
<dbReference type="Proteomes" id="UP000823388">
    <property type="component" value="Chromosome 9K"/>
</dbReference>
<dbReference type="PROSITE" id="PS00455">
    <property type="entry name" value="AMP_BINDING"/>
    <property type="match status" value="1"/>
</dbReference>
<feature type="transmembrane region" description="Helical" evidence="12">
    <location>
        <begin position="323"/>
        <end position="345"/>
    </location>
</feature>
<dbReference type="Gene3D" id="3.40.50.12780">
    <property type="entry name" value="N-terminal domain of ligase-like"/>
    <property type="match status" value="1"/>
</dbReference>
<name>A0A8T0P8K8_PANVG</name>
<feature type="compositionally biased region" description="Basic and acidic residues" evidence="11">
    <location>
        <begin position="259"/>
        <end position="268"/>
    </location>
</feature>
<comment type="catalytic activity">
    <reaction evidence="10">
        <text>(E)-4-coumarate + ATP + CoA = (E)-4-coumaroyl-CoA + AMP + diphosphate</text>
        <dbReference type="Rhea" id="RHEA:19641"/>
        <dbReference type="ChEBI" id="CHEBI:12876"/>
        <dbReference type="ChEBI" id="CHEBI:30616"/>
        <dbReference type="ChEBI" id="CHEBI:33019"/>
        <dbReference type="ChEBI" id="CHEBI:57287"/>
        <dbReference type="ChEBI" id="CHEBI:85008"/>
        <dbReference type="ChEBI" id="CHEBI:456215"/>
        <dbReference type="EC" id="6.2.1.12"/>
    </reaction>
    <physiologicalReaction direction="left-to-right" evidence="10">
        <dbReference type="Rhea" id="RHEA:19642"/>
    </physiologicalReaction>
</comment>
<dbReference type="InterPro" id="IPR020845">
    <property type="entry name" value="AMP-binding_CS"/>
</dbReference>
<evidence type="ECO:0000256" key="11">
    <source>
        <dbReference type="SAM" id="MobiDB-lite"/>
    </source>
</evidence>
<keyword evidence="12" id="KW-0472">Membrane</keyword>
<dbReference type="Pfam" id="PF00501">
    <property type="entry name" value="AMP-binding"/>
    <property type="match status" value="1"/>
</dbReference>
<protein>
    <recommendedName>
        <fullName evidence="3">4-coumarate--CoA ligase</fullName>
        <ecNumber evidence="3">6.2.1.12</ecNumber>
    </recommendedName>
</protein>
<dbReference type="CDD" id="cd05904">
    <property type="entry name" value="4CL"/>
    <property type="match status" value="1"/>
</dbReference>
<comment type="catalytic activity">
    <reaction evidence="8">
        <text>(E)-4-coumarate + ATP + H(+) = (E)-4-coumaroyl-AMP + diphosphate</text>
        <dbReference type="Rhea" id="RHEA:72419"/>
        <dbReference type="ChEBI" id="CHEBI:12876"/>
        <dbReference type="ChEBI" id="CHEBI:15378"/>
        <dbReference type="ChEBI" id="CHEBI:30616"/>
        <dbReference type="ChEBI" id="CHEBI:33019"/>
        <dbReference type="ChEBI" id="CHEBI:192348"/>
    </reaction>
    <physiologicalReaction direction="left-to-right" evidence="8">
        <dbReference type="Rhea" id="RHEA:72420"/>
    </physiologicalReaction>
</comment>
<comment type="cofactor">
    <cofactor evidence="1">
        <name>Mg(2+)</name>
        <dbReference type="ChEBI" id="CHEBI:18420"/>
    </cofactor>
</comment>
<feature type="compositionally biased region" description="Basic and acidic residues" evidence="11">
    <location>
        <begin position="52"/>
        <end position="66"/>
    </location>
</feature>
<evidence type="ECO:0000256" key="8">
    <source>
        <dbReference type="ARBA" id="ARBA00034219"/>
    </source>
</evidence>
<reference evidence="15" key="1">
    <citation type="submission" date="2020-05" db="EMBL/GenBank/DDBJ databases">
        <title>WGS assembly of Panicum virgatum.</title>
        <authorList>
            <person name="Lovell J.T."/>
            <person name="Jenkins J."/>
            <person name="Shu S."/>
            <person name="Juenger T.E."/>
            <person name="Schmutz J."/>
        </authorList>
    </citation>
    <scope>NUCLEOTIDE SEQUENCE</scope>
    <source>
        <strain evidence="15">AP13</strain>
    </source>
</reference>
<keyword evidence="12" id="KW-1133">Transmembrane helix</keyword>
<dbReference type="PANTHER" id="PTHR24096:SF413">
    <property type="entry name" value="PEROXISOMAL OPC-8:0-COA LIGASE 1"/>
    <property type="match status" value="1"/>
</dbReference>
<keyword evidence="16" id="KW-1185">Reference proteome</keyword>
<evidence type="ECO:0000313" key="15">
    <source>
        <dbReference type="EMBL" id="KAG2554984.1"/>
    </source>
</evidence>
<dbReference type="InterPro" id="IPR042099">
    <property type="entry name" value="ANL_N_sf"/>
</dbReference>
<dbReference type="InterPro" id="IPR025110">
    <property type="entry name" value="AMP-bd_C"/>
</dbReference>
<dbReference type="SUPFAM" id="SSF56801">
    <property type="entry name" value="Acetyl-CoA synthetase-like"/>
    <property type="match status" value="1"/>
</dbReference>
<dbReference type="Pfam" id="PF13193">
    <property type="entry name" value="AMP-binding_C"/>
    <property type="match status" value="1"/>
</dbReference>
<dbReference type="Gene3D" id="3.30.300.30">
    <property type="match status" value="1"/>
</dbReference>
<dbReference type="GO" id="GO:0009698">
    <property type="term" value="P:phenylpropanoid metabolic process"/>
    <property type="evidence" value="ECO:0007669"/>
    <property type="project" value="UniProtKB-ARBA"/>
</dbReference>
<feature type="compositionally biased region" description="Pro residues" evidence="11">
    <location>
        <begin position="70"/>
        <end position="83"/>
    </location>
</feature>
<organism evidence="15 16">
    <name type="scientific">Panicum virgatum</name>
    <name type="common">Blackwell switchgrass</name>
    <dbReference type="NCBI Taxonomy" id="38727"/>
    <lineage>
        <taxon>Eukaryota</taxon>
        <taxon>Viridiplantae</taxon>
        <taxon>Streptophyta</taxon>
        <taxon>Embryophyta</taxon>
        <taxon>Tracheophyta</taxon>
        <taxon>Spermatophyta</taxon>
        <taxon>Magnoliopsida</taxon>
        <taxon>Liliopsida</taxon>
        <taxon>Poales</taxon>
        <taxon>Poaceae</taxon>
        <taxon>PACMAD clade</taxon>
        <taxon>Panicoideae</taxon>
        <taxon>Panicodae</taxon>
        <taxon>Paniceae</taxon>
        <taxon>Panicinae</taxon>
        <taxon>Panicum</taxon>
        <taxon>Panicum sect. Hiantes</taxon>
    </lineage>
</organism>
<dbReference type="InterPro" id="IPR045851">
    <property type="entry name" value="AMP-bd_C_sf"/>
</dbReference>
<evidence type="ECO:0000256" key="2">
    <source>
        <dbReference type="ARBA" id="ARBA00006432"/>
    </source>
</evidence>
<keyword evidence="12" id="KW-0812">Transmembrane</keyword>
<dbReference type="FunFam" id="3.30.300.30:FF:000007">
    <property type="entry name" value="4-coumarate--CoA ligase 2"/>
    <property type="match status" value="1"/>
</dbReference>
<accession>A0A8T0P8K8</accession>
<feature type="region of interest" description="Disordered" evidence="11">
    <location>
        <begin position="257"/>
        <end position="279"/>
    </location>
</feature>
<feature type="region of interest" description="Disordered" evidence="11">
    <location>
        <begin position="1"/>
        <end position="86"/>
    </location>
</feature>
<keyword evidence="5" id="KW-0547">Nucleotide-binding</keyword>
<dbReference type="AlphaFoldDB" id="A0A8T0P8K8"/>
<feature type="domain" description="AMP-binding enzyme C-terminal" evidence="14">
    <location>
        <begin position="533"/>
        <end position="608"/>
    </location>
</feature>
<evidence type="ECO:0000256" key="1">
    <source>
        <dbReference type="ARBA" id="ARBA00001946"/>
    </source>
</evidence>
<evidence type="ECO:0000256" key="7">
    <source>
        <dbReference type="ARBA" id="ARBA00022842"/>
    </source>
</evidence>
<feature type="domain" description="AMP-dependent synthetase/ligase" evidence="13">
    <location>
        <begin position="118"/>
        <end position="482"/>
    </location>
</feature>
<comment type="similarity">
    <text evidence="2">Belongs to the ATP-dependent AMP-binding enzyme family.</text>
</comment>
<keyword evidence="7" id="KW-0460">Magnesium</keyword>
<evidence type="ECO:0000256" key="3">
    <source>
        <dbReference type="ARBA" id="ARBA00012959"/>
    </source>
</evidence>
<dbReference type="FunFam" id="3.40.50.12780:FF:000003">
    <property type="entry name" value="Long-chain-fatty-acid--CoA ligase FadD"/>
    <property type="match status" value="1"/>
</dbReference>
<evidence type="ECO:0000256" key="5">
    <source>
        <dbReference type="ARBA" id="ARBA00022741"/>
    </source>
</evidence>
<evidence type="ECO:0000256" key="6">
    <source>
        <dbReference type="ARBA" id="ARBA00022840"/>
    </source>
</evidence>
<dbReference type="EC" id="6.2.1.12" evidence="3"/>
<evidence type="ECO:0000256" key="12">
    <source>
        <dbReference type="SAM" id="Phobius"/>
    </source>
</evidence>